<accession>A0AA90KHV6</accession>
<protein>
    <submittedName>
        <fullName evidence="4">C39 family peptidase</fullName>
    </submittedName>
</protein>
<evidence type="ECO:0000313" key="4">
    <source>
        <dbReference type="EMBL" id="MDI5971909.1"/>
    </source>
</evidence>
<dbReference type="AlphaFoldDB" id="A0AA90KHV6"/>
<dbReference type="InterPro" id="IPR039564">
    <property type="entry name" value="Peptidase_C39-like"/>
</dbReference>
<keyword evidence="2" id="KW-0732">Signal</keyword>
<dbReference type="PROSITE" id="PS51318">
    <property type="entry name" value="TAT"/>
    <property type="match status" value="1"/>
</dbReference>
<evidence type="ECO:0000256" key="2">
    <source>
        <dbReference type="SAM" id="SignalP"/>
    </source>
</evidence>
<dbReference type="Pfam" id="PF13529">
    <property type="entry name" value="Peptidase_C39_2"/>
    <property type="match status" value="1"/>
</dbReference>
<reference evidence="4" key="1">
    <citation type="submission" date="2023-05" db="EMBL/GenBank/DDBJ databases">
        <title>Streptantibioticus silvisoli sp. nov., acidotolerant actinomycetes 1 from pine litter.</title>
        <authorList>
            <person name="Swiecimska M."/>
            <person name="Golinska P."/>
            <person name="Sangal V."/>
            <person name="Wachnowicz B."/>
            <person name="Goodfellow M."/>
        </authorList>
    </citation>
    <scope>NUCLEOTIDE SEQUENCE</scope>
    <source>
        <strain evidence="4">SL13</strain>
    </source>
</reference>
<evidence type="ECO:0000256" key="1">
    <source>
        <dbReference type="SAM" id="MobiDB-lite"/>
    </source>
</evidence>
<dbReference type="RefSeq" id="WP_271315895.1">
    <property type="nucleotide sequence ID" value="NZ_JABXJJ020000027.1"/>
</dbReference>
<feature type="domain" description="Peptidase C39-like" evidence="3">
    <location>
        <begin position="266"/>
        <end position="404"/>
    </location>
</feature>
<comment type="caution">
    <text evidence="4">The sequence shown here is derived from an EMBL/GenBank/DDBJ whole genome shotgun (WGS) entry which is preliminary data.</text>
</comment>
<name>A0AA90KHV6_9ACTN</name>
<dbReference type="InterPro" id="IPR006311">
    <property type="entry name" value="TAT_signal"/>
</dbReference>
<feature type="signal peptide" evidence="2">
    <location>
        <begin position="1"/>
        <end position="21"/>
    </location>
</feature>
<evidence type="ECO:0000259" key="3">
    <source>
        <dbReference type="Pfam" id="PF13529"/>
    </source>
</evidence>
<organism evidence="4">
    <name type="scientific">Streptantibioticus silvisoli</name>
    <dbReference type="NCBI Taxonomy" id="2705255"/>
    <lineage>
        <taxon>Bacteria</taxon>
        <taxon>Bacillati</taxon>
        <taxon>Actinomycetota</taxon>
        <taxon>Actinomycetes</taxon>
        <taxon>Kitasatosporales</taxon>
        <taxon>Streptomycetaceae</taxon>
        <taxon>Streptantibioticus</taxon>
    </lineage>
</organism>
<sequence>MTRPAPRRAVLAAALATAATAAVVDPARASAAPHSATAGRPAHPADTAPAPQDAPVDYHSWTTYTDWRCGAGHGTLVVPGRRPGIAVGHPAGTTSYTDPHTSTTADYEYAVWTSPRHQLRFGASQLVASWNAATPEGTWIQVEMGGTYSDGTATPWYVMGRWTSGDSDADIRRTSLDGQDDGKSNIGTDTFAIDDASTGLRLTAYQLRVTLYRKPGDQASPIVWRVGAMASDIPDRFTVPASTPGDAAGIELPVPTFSQDIHKGQYPQYDNGGEAWCSPTSSSMVVKYWGRGPSQAQLAWVDPSYADPEVDYAARYTYDYQYEGCGNWPFNAAYAASWPDMEGVVTRLHSLNDIEHLIKHGIPVITSQSFIASDLDGANYSTSGHLMCIAGFTADGDVVAHDPASSDDAAVRNVYRRAQFETVWLRTQRINATGGVSSGSGGVVYVYFPTDITPVQRLALAGVGIR</sequence>
<gene>
    <name evidence="4" type="ORF">POF50_021665</name>
</gene>
<feature type="chain" id="PRO_5041727561" evidence="2">
    <location>
        <begin position="22"/>
        <end position="466"/>
    </location>
</feature>
<proteinExistence type="predicted"/>
<dbReference type="EMBL" id="JABXJJ020000027">
    <property type="protein sequence ID" value="MDI5971909.1"/>
    <property type="molecule type" value="Genomic_DNA"/>
</dbReference>
<dbReference type="Gene3D" id="3.90.70.10">
    <property type="entry name" value="Cysteine proteinases"/>
    <property type="match status" value="1"/>
</dbReference>
<feature type="region of interest" description="Disordered" evidence="1">
    <location>
        <begin position="31"/>
        <end position="54"/>
    </location>
</feature>